<evidence type="ECO:0000313" key="2">
    <source>
        <dbReference type="EMBL" id="UOF00048.1"/>
    </source>
</evidence>
<dbReference type="Gene3D" id="1.10.600.10">
    <property type="entry name" value="Farnesyl Diphosphate Synthase"/>
    <property type="match status" value="1"/>
</dbReference>
<dbReference type="SFLD" id="SFLDG01018">
    <property type="entry name" value="Squalene/Phytoene_Synthase_Lik"/>
    <property type="match status" value="1"/>
</dbReference>
<dbReference type="InterPro" id="IPR008949">
    <property type="entry name" value="Isoprenoid_synthase_dom_sf"/>
</dbReference>
<dbReference type="SUPFAM" id="SSF48576">
    <property type="entry name" value="Terpenoid synthases"/>
    <property type="match status" value="1"/>
</dbReference>
<gene>
    <name evidence="2" type="ORF">MNR06_10080</name>
</gene>
<proteinExistence type="predicted"/>
<accession>A0ABY4C5A6</accession>
<evidence type="ECO:0000256" key="1">
    <source>
        <dbReference type="ARBA" id="ARBA00022679"/>
    </source>
</evidence>
<keyword evidence="3" id="KW-1185">Reference proteome</keyword>
<dbReference type="InterPro" id="IPR002060">
    <property type="entry name" value="Squ/phyt_synthse"/>
</dbReference>
<dbReference type="InterPro" id="IPR044843">
    <property type="entry name" value="Trans_IPPS_bact-type"/>
</dbReference>
<dbReference type="InterPro" id="IPR033904">
    <property type="entry name" value="Trans_IPPS_HH"/>
</dbReference>
<dbReference type="SFLD" id="SFLDG01212">
    <property type="entry name" value="Phytoene_synthase_like"/>
    <property type="match status" value="1"/>
</dbReference>
<dbReference type="PROSITE" id="PS01045">
    <property type="entry name" value="SQUALEN_PHYTOEN_SYN_2"/>
    <property type="match status" value="1"/>
</dbReference>
<dbReference type="Pfam" id="PF00494">
    <property type="entry name" value="SQS_PSY"/>
    <property type="match status" value="1"/>
</dbReference>
<dbReference type="EMBL" id="CP093442">
    <property type="protein sequence ID" value="UOF00048.1"/>
    <property type="molecule type" value="Genomic_DNA"/>
</dbReference>
<dbReference type="SFLD" id="SFLDS00005">
    <property type="entry name" value="Isoprenoid_Synthase_Type_I"/>
    <property type="match status" value="1"/>
</dbReference>
<organism evidence="2 3">
    <name type="scientific">Bdellovibrio reynosensis</name>
    <dbReference type="NCBI Taxonomy" id="2835041"/>
    <lineage>
        <taxon>Bacteria</taxon>
        <taxon>Pseudomonadati</taxon>
        <taxon>Bdellovibrionota</taxon>
        <taxon>Bdellovibrionia</taxon>
        <taxon>Bdellovibrionales</taxon>
        <taxon>Pseudobdellovibrionaceae</taxon>
        <taxon>Bdellovibrio</taxon>
    </lineage>
</organism>
<dbReference type="RefSeq" id="WP_243535636.1">
    <property type="nucleotide sequence ID" value="NZ_CP093442.1"/>
</dbReference>
<dbReference type="PROSITE" id="PS01044">
    <property type="entry name" value="SQUALEN_PHYTOEN_SYN_1"/>
    <property type="match status" value="1"/>
</dbReference>
<dbReference type="InterPro" id="IPR019845">
    <property type="entry name" value="Squalene/phytoene_synthase_CS"/>
</dbReference>
<reference evidence="2" key="1">
    <citation type="submission" date="2022-03" db="EMBL/GenBank/DDBJ databases">
        <title>Genome Identification and Characterization of new species Bdellovibrio reynosense LBG001 sp. nov. from a Mexico soil sample.</title>
        <authorList>
            <person name="Camilli A."/>
            <person name="Ajao Y."/>
            <person name="Guo X."/>
        </authorList>
    </citation>
    <scope>NUCLEOTIDE SEQUENCE</scope>
    <source>
        <strain evidence="2">LBG001</strain>
    </source>
</reference>
<dbReference type="CDD" id="cd00683">
    <property type="entry name" value="Trans_IPPS_HH"/>
    <property type="match status" value="1"/>
</dbReference>
<sequence>MQDSKTVIATGSKSFYFASLFFTKKNKLDCWILYRWCRYCDDQIDQAVNQEAAKDVLQLLTTNTEQAYIVPGKDDQSLFTEVAAVFRQHQIPFEYPQSLLAGFAMDVENRRYQSLQDLELYAYRVAGVVGLMMTRILGVKSTAANHHAIAMGNAMQLTNIARDVAEDFNRGRIYLPEQWIYETRIMPEWILSDQNKEDTYKIVLRLLDRADELYSEGRKGLKYLPLRARLAVSIASHIYQHIGTKIRKKGPGALSSRTVVTATEKICLAVRGVFAL</sequence>
<keyword evidence="1" id="KW-0808">Transferase</keyword>
<name>A0ABY4C5A6_9BACT</name>
<dbReference type="PANTHER" id="PTHR31480">
    <property type="entry name" value="BIFUNCTIONAL LYCOPENE CYCLASE/PHYTOENE SYNTHASE"/>
    <property type="match status" value="1"/>
</dbReference>
<evidence type="ECO:0000313" key="3">
    <source>
        <dbReference type="Proteomes" id="UP000830116"/>
    </source>
</evidence>
<dbReference type="Proteomes" id="UP000830116">
    <property type="component" value="Chromosome"/>
</dbReference>
<protein>
    <submittedName>
        <fullName evidence="2">Phytoene/squalene synthase family protein</fullName>
    </submittedName>
</protein>